<keyword evidence="2" id="KW-0479">Metal-binding</keyword>
<dbReference type="CDD" id="cd07938">
    <property type="entry name" value="DRE_TIM_HMGL"/>
    <property type="match status" value="1"/>
</dbReference>
<evidence type="ECO:0000256" key="1">
    <source>
        <dbReference type="ARBA" id="ARBA00009405"/>
    </source>
</evidence>
<dbReference type="GO" id="GO:0004419">
    <property type="term" value="F:hydroxymethylglutaryl-CoA lyase activity"/>
    <property type="evidence" value="ECO:0007669"/>
    <property type="project" value="TreeGrafter"/>
</dbReference>
<dbReference type="InterPro" id="IPR013785">
    <property type="entry name" value="Aldolase_TIM"/>
</dbReference>
<reference evidence="6" key="1">
    <citation type="submission" date="2016-11" db="EMBL/GenBank/DDBJ databases">
        <authorList>
            <person name="Varghese N."/>
            <person name="Submissions S."/>
        </authorList>
    </citation>
    <scope>NUCLEOTIDE SEQUENCE [LARGE SCALE GENOMIC DNA]</scope>
    <source>
        <strain evidence="6">DSM 16579</strain>
    </source>
</reference>
<dbReference type="Gene3D" id="3.20.20.70">
    <property type="entry name" value="Aldolase class I"/>
    <property type="match status" value="1"/>
</dbReference>
<dbReference type="RefSeq" id="WP_012069186.1">
    <property type="nucleotide sequence ID" value="NZ_FQVF01000002.1"/>
</dbReference>
<dbReference type="GO" id="GO:0006552">
    <property type="term" value="P:L-leucine catabolic process"/>
    <property type="evidence" value="ECO:0007669"/>
    <property type="project" value="TreeGrafter"/>
</dbReference>
<proteinExistence type="inferred from homology"/>
<organism evidence="5 6">
    <name type="scientific">Marinomonas polaris DSM 16579</name>
    <dbReference type="NCBI Taxonomy" id="1122206"/>
    <lineage>
        <taxon>Bacteria</taxon>
        <taxon>Pseudomonadati</taxon>
        <taxon>Pseudomonadota</taxon>
        <taxon>Gammaproteobacteria</taxon>
        <taxon>Oceanospirillales</taxon>
        <taxon>Oceanospirillaceae</taxon>
        <taxon>Marinomonas</taxon>
    </lineage>
</organism>
<dbReference type="EMBL" id="FQVF01000002">
    <property type="protein sequence ID" value="SHE36288.1"/>
    <property type="molecule type" value="Genomic_DNA"/>
</dbReference>
<evidence type="ECO:0000313" key="6">
    <source>
        <dbReference type="Proteomes" id="UP000184517"/>
    </source>
</evidence>
<name>A0A1M4SVN7_9GAMM</name>
<dbReference type="PANTHER" id="PTHR42738:SF7">
    <property type="entry name" value="HYDROXYMETHYLGLUTARYL-COA LYASE"/>
    <property type="match status" value="1"/>
</dbReference>
<comment type="similarity">
    <text evidence="1">Belongs to the HMG-CoA lyase family.</text>
</comment>
<dbReference type="PANTHER" id="PTHR42738">
    <property type="entry name" value="HYDROXYMETHYLGLUTARYL-COA LYASE"/>
    <property type="match status" value="1"/>
</dbReference>
<dbReference type="InterPro" id="IPR000891">
    <property type="entry name" value="PYR_CT"/>
</dbReference>
<dbReference type="SUPFAM" id="SSF51569">
    <property type="entry name" value="Aldolase"/>
    <property type="match status" value="1"/>
</dbReference>
<sequence>MFMQNLPTKVRINEVATRDGFQSEALFIPTDKKIEIIDRLSLLGLNKIEVTSFVSPKAIPNLRDAEEVMNSITRNPKVTYVTLVPNEKGAERALATKADEVNLVMSVSESHNLSNMRMSCEQSLAQFIRICELMKGSSTRINASLATSFGCPFEGIIAPERVIKVIHQYIDIGIQSISIADTTGMASPRQVYELCSQVRDIFPALDVTLHLHNTRGMGLANALAGLSAGITQLDASLGGIGGCPYAPGATGNICTEDLVHMLESIGLDTGVDLTTLLVMARELPELLEHDISGQVAKAGLRTETRPLSQSVIDLKARIEKH</sequence>
<protein>
    <submittedName>
        <fullName evidence="5">Hydroxymethylglutaryl-CoA lyase</fullName>
    </submittedName>
</protein>
<dbReference type="Pfam" id="PF00682">
    <property type="entry name" value="HMGL-like"/>
    <property type="match status" value="1"/>
</dbReference>
<evidence type="ECO:0000259" key="4">
    <source>
        <dbReference type="PROSITE" id="PS50991"/>
    </source>
</evidence>
<dbReference type="GO" id="GO:0046951">
    <property type="term" value="P:ketone body biosynthetic process"/>
    <property type="evidence" value="ECO:0007669"/>
    <property type="project" value="TreeGrafter"/>
</dbReference>
<dbReference type="PROSITE" id="PS50991">
    <property type="entry name" value="PYR_CT"/>
    <property type="match status" value="1"/>
</dbReference>
<evidence type="ECO:0000313" key="5">
    <source>
        <dbReference type="EMBL" id="SHE36288.1"/>
    </source>
</evidence>
<evidence type="ECO:0000256" key="2">
    <source>
        <dbReference type="ARBA" id="ARBA00022723"/>
    </source>
</evidence>
<keyword evidence="6" id="KW-1185">Reference proteome</keyword>
<dbReference type="AlphaFoldDB" id="A0A1M4SVN7"/>
<feature type="domain" description="Pyruvate carboxyltransferase" evidence="4">
    <location>
        <begin position="10"/>
        <end position="277"/>
    </location>
</feature>
<dbReference type="FunFam" id="3.20.20.70:FF:000071">
    <property type="entry name" value="Hydroxymethylglutaryl-CoA lyase"/>
    <property type="match status" value="1"/>
</dbReference>
<dbReference type="GO" id="GO:0046872">
    <property type="term" value="F:metal ion binding"/>
    <property type="evidence" value="ECO:0007669"/>
    <property type="project" value="UniProtKB-KW"/>
</dbReference>
<gene>
    <name evidence="5" type="ORF">SAMN02745753_00135</name>
</gene>
<dbReference type="OrthoDB" id="9784013at2"/>
<dbReference type="InterPro" id="IPR043594">
    <property type="entry name" value="HMGL"/>
</dbReference>
<evidence type="ECO:0000256" key="3">
    <source>
        <dbReference type="ARBA" id="ARBA00023239"/>
    </source>
</evidence>
<accession>A0A1M4SVN7</accession>
<keyword evidence="3 5" id="KW-0456">Lyase</keyword>
<dbReference type="STRING" id="1122206.SAMN02745753_00135"/>
<dbReference type="NCBIfam" id="NF004283">
    <property type="entry name" value="PRK05692.1"/>
    <property type="match status" value="1"/>
</dbReference>
<dbReference type="Proteomes" id="UP000184517">
    <property type="component" value="Unassembled WGS sequence"/>
</dbReference>